<keyword evidence="2 6" id="KW-0560">Oxidoreductase</keyword>
<dbReference type="FunFam" id="3.40.309.10:FF:000012">
    <property type="entry name" value="Betaine aldehyde dehydrogenase"/>
    <property type="match status" value="1"/>
</dbReference>
<dbReference type="Pfam" id="PF00171">
    <property type="entry name" value="Aldedh"/>
    <property type="match status" value="1"/>
</dbReference>
<evidence type="ECO:0000313" key="8">
    <source>
        <dbReference type="EMBL" id="PCD46615.1"/>
    </source>
</evidence>
<dbReference type="SUPFAM" id="SSF53720">
    <property type="entry name" value="ALDH-like"/>
    <property type="match status" value="1"/>
</dbReference>
<accession>A0A2H3HWM1</accession>
<comment type="similarity">
    <text evidence="1 6">Belongs to the aldehyde dehydrogenase family.</text>
</comment>
<organism evidence="8 9">
    <name type="scientific">Fusarium oxysporum f. sp. radicis-cucumerinum</name>
    <dbReference type="NCBI Taxonomy" id="327505"/>
    <lineage>
        <taxon>Eukaryota</taxon>
        <taxon>Fungi</taxon>
        <taxon>Dikarya</taxon>
        <taxon>Ascomycota</taxon>
        <taxon>Pezizomycotina</taxon>
        <taxon>Sordariomycetes</taxon>
        <taxon>Hypocreomycetidae</taxon>
        <taxon>Hypocreales</taxon>
        <taxon>Nectriaceae</taxon>
        <taxon>Fusarium</taxon>
        <taxon>Fusarium oxysporum species complex</taxon>
    </lineage>
</organism>
<dbReference type="STRING" id="327505.A0A2H3HWM1"/>
<dbReference type="GO" id="GO:0004029">
    <property type="term" value="F:aldehyde dehydrogenase (NAD+) activity"/>
    <property type="evidence" value="ECO:0007669"/>
    <property type="project" value="UniProtKB-EC"/>
</dbReference>
<dbReference type="EC" id="1.2.1.3" evidence="3"/>
<dbReference type="Gene3D" id="3.40.605.10">
    <property type="entry name" value="Aldehyde Dehydrogenase, Chain A, domain 1"/>
    <property type="match status" value="1"/>
</dbReference>
<dbReference type="PANTHER" id="PTHR11699">
    <property type="entry name" value="ALDEHYDE DEHYDROGENASE-RELATED"/>
    <property type="match status" value="1"/>
</dbReference>
<evidence type="ECO:0000256" key="5">
    <source>
        <dbReference type="PROSITE-ProRule" id="PRU10007"/>
    </source>
</evidence>
<name>A0A2H3HWM1_FUSOX</name>
<dbReference type="InterPro" id="IPR029510">
    <property type="entry name" value="Ald_DH_CS_GLU"/>
</dbReference>
<reference evidence="8 9" key="2">
    <citation type="journal article" date="2017" name="Sci. Rep.">
        <title>A mobile pathogenicity chromosome in Fusarium oxysporum for infection of multiple cucurbit species.</title>
        <authorList>
            <person name="van Dam P."/>
            <person name="Fokkens L."/>
            <person name="Ayukawa Y."/>
            <person name="van der Gragt M."/>
            <person name="Ter Horst A."/>
            <person name="Brankovics B."/>
            <person name="Houterman P.M."/>
            <person name="Arie T."/>
            <person name="Rep M."/>
        </authorList>
    </citation>
    <scope>NUCLEOTIDE SEQUENCE [LARGE SCALE GENOMIC DNA]</scope>
    <source>
        <strain evidence="8 9">Forc016</strain>
    </source>
</reference>
<reference evidence="8 9" key="1">
    <citation type="journal article" date="2016" name="Environ. Microbiol.">
        <title>Effector profiles distinguish formae speciales of Fusarium oxysporum.</title>
        <authorList>
            <person name="van Dam P."/>
            <person name="Fokkens L."/>
            <person name="Schmidt S.M."/>
            <person name="Linmans J.H."/>
            <person name="Kistler H.C."/>
            <person name="Ma L.J."/>
            <person name="Rep M."/>
        </authorList>
    </citation>
    <scope>NUCLEOTIDE SEQUENCE [LARGE SCALE GENOMIC DNA]</scope>
    <source>
        <strain evidence="8 9">Forc016</strain>
    </source>
</reference>
<dbReference type="EMBL" id="MABQ02000001">
    <property type="protein sequence ID" value="PCD46615.1"/>
    <property type="molecule type" value="Genomic_DNA"/>
</dbReference>
<feature type="domain" description="Aldehyde dehydrogenase" evidence="7">
    <location>
        <begin position="1"/>
        <end position="317"/>
    </location>
</feature>
<comment type="catalytic activity">
    <reaction evidence="4">
        <text>an aldehyde + NAD(+) + H2O = a carboxylate + NADH + 2 H(+)</text>
        <dbReference type="Rhea" id="RHEA:16185"/>
        <dbReference type="ChEBI" id="CHEBI:15377"/>
        <dbReference type="ChEBI" id="CHEBI:15378"/>
        <dbReference type="ChEBI" id="CHEBI:17478"/>
        <dbReference type="ChEBI" id="CHEBI:29067"/>
        <dbReference type="ChEBI" id="CHEBI:57540"/>
        <dbReference type="ChEBI" id="CHEBI:57945"/>
        <dbReference type="EC" id="1.2.1.3"/>
    </reaction>
</comment>
<evidence type="ECO:0000313" key="9">
    <source>
        <dbReference type="Proteomes" id="UP000219602"/>
    </source>
</evidence>
<evidence type="ECO:0000256" key="2">
    <source>
        <dbReference type="ARBA" id="ARBA00023002"/>
    </source>
</evidence>
<gene>
    <name evidence="8" type="ORF">AU210_002016</name>
</gene>
<evidence type="ECO:0000256" key="1">
    <source>
        <dbReference type="ARBA" id="ARBA00009986"/>
    </source>
</evidence>
<sequence length="348" mass="37425">MFAIKVAPALVTGNAIIVKSGEKALLAVLKVAELIKEAGFPAGLVNVISGDGRTSDLLAWNMSIGEISFTGSVAIGRKVAQAAAASNLEDVTLELGGKSPAVVFVDADLDTAVTATGISFYVNSDHHCEENSRILVEESIIDTYLRKITKLMSSRKIGDLTDKATFQGPQGDKQQQRNILEFINEGNQAGELVYTGQVLEGNGAFAPPTIFKNVGRDSRIFQEEVFGPAVIVNSFKTEEEAIEIANDTQYGLHASVYTTNFARAMRFAKAFEAGIAGVNCGAPEQGLDMPVGGWKQSGIGSEMHMYSVENFLQTKVVYFKHEFQGLGDIENHVVDSRRLEGKGTILNA</sequence>
<dbReference type="PROSITE" id="PS00687">
    <property type="entry name" value="ALDEHYDE_DEHYDR_GLU"/>
    <property type="match status" value="1"/>
</dbReference>
<dbReference type="Gene3D" id="3.40.309.10">
    <property type="entry name" value="Aldehyde Dehydrogenase, Chain A, domain 2"/>
    <property type="match status" value="1"/>
</dbReference>
<dbReference type="InterPro" id="IPR016161">
    <property type="entry name" value="Ald_DH/histidinol_DH"/>
</dbReference>
<dbReference type="InterPro" id="IPR016163">
    <property type="entry name" value="Ald_DH_C"/>
</dbReference>
<evidence type="ECO:0000256" key="3">
    <source>
        <dbReference type="ARBA" id="ARBA00024226"/>
    </source>
</evidence>
<proteinExistence type="inferred from homology"/>
<protein>
    <recommendedName>
        <fullName evidence="3">aldehyde dehydrogenase (NAD(+))</fullName>
        <ecNumber evidence="3">1.2.1.3</ecNumber>
    </recommendedName>
</protein>
<evidence type="ECO:0000256" key="4">
    <source>
        <dbReference type="ARBA" id="ARBA00049194"/>
    </source>
</evidence>
<dbReference type="AlphaFoldDB" id="A0A2H3HWM1"/>
<dbReference type="InterPro" id="IPR016162">
    <property type="entry name" value="Ald_DH_N"/>
</dbReference>
<dbReference type="InterPro" id="IPR015590">
    <property type="entry name" value="Aldehyde_DH_dom"/>
</dbReference>
<dbReference type="Proteomes" id="UP000219602">
    <property type="component" value="Chromosome 1"/>
</dbReference>
<feature type="active site" evidence="5">
    <location>
        <position position="94"/>
    </location>
</feature>
<evidence type="ECO:0000256" key="6">
    <source>
        <dbReference type="RuleBase" id="RU003345"/>
    </source>
</evidence>
<comment type="caution">
    <text evidence="8">The sequence shown here is derived from an EMBL/GenBank/DDBJ whole genome shotgun (WGS) entry which is preliminary data.</text>
</comment>
<evidence type="ECO:0000259" key="7">
    <source>
        <dbReference type="Pfam" id="PF00171"/>
    </source>
</evidence>